<reference evidence="1 2" key="1">
    <citation type="journal article" date="2019" name="Sci. Rep.">
        <title>Orb-weaving spider Araneus ventricosus genome elucidates the spidroin gene catalogue.</title>
        <authorList>
            <person name="Kono N."/>
            <person name="Nakamura H."/>
            <person name="Ohtoshi R."/>
            <person name="Moran D.A.P."/>
            <person name="Shinohara A."/>
            <person name="Yoshida Y."/>
            <person name="Fujiwara M."/>
            <person name="Mori M."/>
            <person name="Tomita M."/>
            <person name="Arakawa K."/>
        </authorList>
    </citation>
    <scope>NUCLEOTIDE SEQUENCE [LARGE SCALE GENOMIC DNA]</scope>
</reference>
<organism evidence="1 2">
    <name type="scientific">Araneus ventricosus</name>
    <name type="common">Orbweaver spider</name>
    <name type="synonym">Epeira ventricosa</name>
    <dbReference type="NCBI Taxonomy" id="182803"/>
    <lineage>
        <taxon>Eukaryota</taxon>
        <taxon>Metazoa</taxon>
        <taxon>Ecdysozoa</taxon>
        <taxon>Arthropoda</taxon>
        <taxon>Chelicerata</taxon>
        <taxon>Arachnida</taxon>
        <taxon>Araneae</taxon>
        <taxon>Araneomorphae</taxon>
        <taxon>Entelegynae</taxon>
        <taxon>Araneoidea</taxon>
        <taxon>Araneidae</taxon>
        <taxon>Araneus</taxon>
    </lineage>
</organism>
<sequence length="154" mass="18168">MANITCGEKPSVDTHLMILQRTMKTRLKKLLMEEWQRRWYDGEKGRFTFNIFPDVKTSRCLDNHYLAQGTTNHGPTPQYFRKLNMKDCHCRCGEDAEDGVFHYILRCPLLSHLRNSIRPGDSMVQLLQNKRSVLEVKTILHTFYHQQTDILELD</sequence>
<accession>A0A4Y2HMZ9</accession>
<dbReference type="Proteomes" id="UP000499080">
    <property type="component" value="Unassembled WGS sequence"/>
</dbReference>
<keyword evidence="2" id="KW-1185">Reference proteome</keyword>
<name>A0A4Y2HMZ9_ARAVE</name>
<proteinExistence type="predicted"/>
<evidence type="ECO:0008006" key="3">
    <source>
        <dbReference type="Google" id="ProtNLM"/>
    </source>
</evidence>
<dbReference type="OrthoDB" id="6775274at2759"/>
<dbReference type="AlphaFoldDB" id="A0A4Y2HMZ9"/>
<gene>
    <name evidence="1" type="ORF">AVEN_74328_1</name>
</gene>
<protein>
    <recommendedName>
        <fullName evidence="3">Reverse transcriptase zinc-binding domain-containing protein</fullName>
    </recommendedName>
</protein>
<dbReference type="EMBL" id="BGPR01002044">
    <property type="protein sequence ID" value="GBM66784.1"/>
    <property type="molecule type" value="Genomic_DNA"/>
</dbReference>
<evidence type="ECO:0000313" key="1">
    <source>
        <dbReference type="EMBL" id="GBM66784.1"/>
    </source>
</evidence>
<evidence type="ECO:0000313" key="2">
    <source>
        <dbReference type="Proteomes" id="UP000499080"/>
    </source>
</evidence>
<comment type="caution">
    <text evidence="1">The sequence shown here is derived from an EMBL/GenBank/DDBJ whole genome shotgun (WGS) entry which is preliminary data.</text>
</comment>